<dbReference type="Pfam" id="PF09339">
    <property type="entry name" value="HTH_IclR"/>
    <property type="match status" value="1"/>
</dbReference>
<dbReference type="PROSITE" id="PS51078">
    <property type="entry name" value="ICLR_ED"/>
    <property type="match status" value="1"/>
</dbReference>
<dbReference type="PANTHER" id="PTHR30136:SF24">
    <property type="entry name" value="HTH-TYPE TRANSCRIPTIONAL REPRESSOR ALLR"/>
    <property type="match status" value="1"/>
</dbReference>
<dbReference type="Gene3D" id="1.10.10.10">
    <property type="entry name" value="Winged helix-like DNA-binding domain superfamily/Winged helix DNA-binding domain"/>
    <property type="match status" value="1"/>
</dbReference>
<dbReference type="InterPro" id="IPR005471">
    <property type="entry name" value="Tscrpt_reg_IclR_N"/>
</dbReference>
<evidence type="ECO:0000313" key="7">
    <source>
        <dbReference type="Proteomes" id="UP001597055"/>
    </source>
</evidence>
<name>A0ABW3AJ25_9MICO</name>
<keyword evidence="3" id="KW-0804">Transcription</keyword>
<dbReference type="InterPro" id="IPR014757">
    <property type="entry name" value="Tscrpt_reg_IclR_C"/>
</dbReference>
<evidence type="ECO:0000256" key="3">
    <source>
        <dbReference type="ARBA" id="ARBA00023163"/>
    </source>
</evidence>
<dbReference type="SUPFAM" id="SSF55781">
    <property type="entry name" value="GAF domain-like"/>
    <property type="match status" value="1"/>
</dbReference>
<dbReference type="PROSITE" id="PS51077">
    <property type="entry name" value="HTH_ICLR"/>
    <property type="match status" value="1"/>
</dbReference>
<evidence type="ECO:0000313" key="6">
    <source>
        <dbReference type="EMBL" id="MFD0790264.1"/>
    </source>
</evidence>
<organism evidence="6 7">
    <name type="scientific">Microbacterium insulae</name>
    <dbReference type="NCBI Taxonomy" id="483014"/>
    <lineage>
        <taxon>Bacteria</taxon>
        <taxon>Bacillati</taxon>
        <taxon>Actinomycetota</taxon>
        <taxon>Actinomycetes</taxon>
        <taxon>Micrococcales</taxon>
        <taxon>Microbacteriaceae</taxon>
        <taxon>Microbacterium</taxon>
    </lineage>
</organism>
<feature type="domain" description="IclR-ED" evidence="5">
    <location>
        <begin position="62"/>
        <end position="247"/>
    </location>
</feature>
<keyword evidence="7" id="KW-1185">Reference proteome</keyword>
<dbReference type="Pfam" id="PF01614">
    <property type="entry name" value="IclR_C"/>
    <property type="match status" value="1"/>
</dbReference>
<evidence type="ECO:0000256" key="1">
    <source>
        <dbReference type="ARBA" id="ARBA00023015"/>
    </source>
</evidence>
<dbReference type="InterPro" id="IPR036390">
    <property type="entry name" value="WH_DNA-bd_sf"/>
</dbReference>
<comment type="caution">
    <text evidence="6">The sequence shown here is derived from an EMBL/GenBank/DDBJ whole genome shotgun (WGS) entry which is preliminary data.</text>
</comment>
<keyword evidence="2" id="KW-0238">DNA-binding</keyword>
<dbReference type="EMBL" id="JBHTII010000001">
    <property type="protein sequence ID" value="MFD0790264.1"/>
    <property type="molecule type" value="Genomic_DNA"/>
</dbReference>
<sequence>MISSVDHALRLVQMLRDSGSVSLTRAAAEIGVSPSTVHRMMGMLVYRGFAQRDADRRYVPGPAMSVGPVSISWAQEVKDLLRPHVELLANRLDETANLMIRIGSNVRFLHSVEVANVLRIGDRTGSVLPAHRSSGGKALLAESDEATLERLYRSKSAELAGEYMDDARWERFLRELALVRSRGYARNDEETELGICALGFAIHDPLGRAILACSVAAPAFRAQRLFEDQVLALIDETRREMERDLAASDVLNRADL</sequence>
<evidence type="ECO:0000259" key="4">
    <source>
        <dbReference type="PROSITE" id="PS51077"/>
    </source>
</evidence>
<feature type="domain" description="HTH iclR-type" evidence="4">
    <location>
        <begin position="2"/>
        <end position="62"/>
    </location>
</feature>
<evidence type="ECO:0000256" key="2">
    <source>
        <dbReference type="ARBA" id="ARBA00023125"/>
    </source>
</evidence>
<protein>
    <submittedName>
        <fullName evidence="6">IclR family transcriptional regulator</fullName>
    </submittedName>
</protein>
<dbReference type="InterPro" id="IPR050707">
    <property type="entry name" value="HTH_MetabolicPath_Reg"/>
</dbReference>
<dbReference type="SUPFAM" id="SSF46785">
    <property type="entry name" value="Winged helix' DNA-binding domain"/>
    <property type="match status" value="1"/>
</dbReference>
<accession>A0ABW3AJ25</accession>
<dbReference type="RefSeq" id="WP_378771810.1">
    <property type="nucleotide sequence ID" value="NZ_JBHTII010000001.1"/>
</dbReference>
<reference evidence="7" key="1">
    <citation type="journal article" date="2019" name="Int. J. Syst. Evol. Microbiol.">
        <title>The Global Catalogue of Microorganisms (GCM) 10K type strain sequencing project: providing services to taxonomists for standard genome sequencing and annotation.</title>
        <authorList>
            <consortium name="The Broad Institute Genomics Platform"/>
            <consortium name="The Broad Institute Genome Sequencing Center for Infectious Disease"/>
            <person name="Wu L."/>
            <person name="Ma J."/>
        </authorList>
    </citation>
    <scope>NUCLEOTIDE SEQUENCE [LARGE SCALE GENOMIC DNA]</scope>
    <source>
        <strain evidence="7">CCUG 54523</strain>
    </source>
</reference>
<evidence type="ECO:0000259" key="5">
    <source>
        <dbReference type="PROSITE" id="PS51078"/>
    </source>
</evidence>
<keyword evidence="1" id="KW-0805">Transcription regulation</keyword>
<dbReference type="PANTHER" id="PTHR30136">
    <property type="entry name" value="HELIX-TURN-HELIX TRANSCRIPTIONAL REGULATOR, ICLR FAMILY"/>
    <property type="match status" value="1"/>
</dbReference>
<gene>
    <name evidence="6" type="ORF">ACFQ0P_07640</name>
</gene>
<proteinExistence type="predicted"/>
<dbReference type="InterPro" id="IPR029016">
    <property type="entry name" value="GAF-like_dom_sf"/>
</dbReference>
<dbReference type="InterPro" id="IPR036388">
    <property type="entry name" value="WH-like_DNA-bd_sf"/>
</dbReference>
<dbReference type="Gene3D" id="3.30.450.40">
    <property type="match status" value="1"/>
</dbReference>
<dbReference type="Proteomes" id="UP001597055">
    <property type="component" value="Unassembled WGS sequence"/>
</dbReference>